<protein>
    <submittedName>
        <fullName evidence="2">Uncharacterized protein</fullName>
    </submittedName>
</protein>
<feature type="compositionally biased region" description="Basic and acidic residues" evidence="1">
    <location>
        <begin position="34"/>
        <end position="54"/>
    </location>
</feature>
<feature type="region of interest" description="Disordered" evidence="1">
    <location>
        <begin position="1"/>
        <end position="54"/>
    </location>
</feature>
<proteinExistence type="predicted"/>
<dbReference type="Proteomes" id="UP000265520">
    <property type="component" value="Unassembled WGS sequence"/>
</dbReference>
<comment type="caution">
    <text evidence="2">The sequence shown here is derived from an EMBL/GenBank/DDBJ whole genome shotgun (WGS) entry which is preliminary data.</text>
</comment>
<evidence type="ECO:0000313" key="2">
    <source>
        <dbReference type="EMBL" id="MCI47477.1"/>
    </source>
</evidence>
<keyword evidence="3" id="KW-1185">Reference proteome</keyword>
<sequence length="54" mass="6427">MGDQSSRVTMETTAKRTVNNQISSEWWEDESDEHYDKQEKIPETAEERRKRLLG</sequence>
<accession>A0A392SGE5</accession>
<organism evidence="2 3">
    <name type="scientific">Trifolium medium</name>
    <dbReference type="NCBI Taxonomy" id="97028"/>
    <lineage>
        <taxon>Eukaryota</taxon>
        <taxon>Viridiplantae</taxon>
        <taxon>Streptophyta</taxon>
        <taxon>Embryophyta</taxon>
        <taxon>Tracheophyta</taxon>
        <taxon>Spermatophyta</taxon>
        <taxon>Magnoliopsida</taxon>
        <taxon>eudicotyledons</taxon>
        <taxon>Gunneridae</taxon>
        <taxon>Pentapetalae</taxon>
        <taxon>rosids</taxon>
        <taxon>fabids</taxon>
        <taxon>Fabales</taxon>
        <taxon>Fabaceae</taxon>
        <taxon>Papilionoideae</taxon>
        <taxon>50 kb inversion clade</taxon>
        <taxon>NPAAA clade</taxon>
        <taxon>Hologalegina</taxon>
        <taxon>IRL clade</taxon>
        <taxon>Trifolieae</taxon>
        <taxon>Trifolium</taxon>
    </lineage>
</organism>
<feature type="non-terminal residue" evidence="2">
    <location>
        <position position="54"/>
    </location>
</feature>
<dbReference type="AlphaFoldDB" id="A0A392SGE5"/>
<reference evidence="2 3" key="1">
    <citation type="journal article" date="2018" name="Front. Plant Sci.">
        <title>Red Clover (Trifolium pratense) and Zigzag Clover (T. medium) - A Picture of Genomic Similarities and Differences.</title>
        <authorList>
            <person name="Dluhosova J."/>
            <person name="Istvanek J."/>
            <person name="Nedelnik J."/>
            <person name="Repkova J."/>
        </authorList>
    </citation>
    <scope>NUCLEOTIDE SEQUENCE [LARGE SCALE GENOMIC DNA]</scope>
    <source>
        <strain evidence="3">cv. 10/8</strain>
        <tissue evidence="2">Leaf</tissue>
    </source>
</reference>
<evidence type="ECO:0000313" key="3">
    <source>
        <dbReference type="Proteomes" id="UP000265520"/>
    </source>
</evidence>
<dbReference type="EMBL" id="LXQA010372916">
    <property type="protein sequence ID" value="MCI47477.1"/>
    <property type="molecule type" value="Genomic_DNA"/>
</dbReference>
<evidence type="ECO:0000256" key="1">
    <source>
        <dbReference type="SAM" id="MobiDB-lite"/>
    </source>
</evidence>
<feature type="compositionally biased region" description="Polar residues" evidence="1">
    <location>
        <begin position="1"/>
        <end position="22"/>
    </location>
</feature>
<name>A0A392SGE5_9FABA</name>